<gene>
    <name evidence="1" type="ORF">EYF80_036255</name>
</gene>
<name>A0A4Z2GJX0_9TELE</name>
<dbReference type="AlphaFoldDB" id="A0A4Z2GJX0"/>
<evidence type="ECO:0000313" key="1">
    <source>
        <dbReference type="EMBL" id="TNN53555.1"/>
    </source>
</evidence>
<organism evidence="1 2">
    <name type="scientific">Liparis tanakae</name>
    <name type="common">Tanaka's snailfish</name>
    <dbReference type="NCBI Taxonomy" id="230148"/>
    <lineage>
        <taxon>Eukaryota</taxon>
        <taxon>Metazoa</taxon>
        <taxon>Chordata</taxon>
        <taxon>Craniata</taxon>
        <taxon>Vertebrata</taxon>
        <taxon>Euteleostomi</taxon>
        <taxon>Actinopterygii</taxon>
        <taxon>Neopterygii</taxon>
        <taxon>Teleostei</taxon>
        <taxon>Neoteleostei</taxon>
        <taxon>Acanthomorphata</taxon>
        <taxon>Eupercaria</taxon>
        <taxon>Perciformes</taxon>
        <taxon>Cottioidei</taxon>
        <taxon>Cottales</taxon>
        <taxon>Liparidae</taxon>
        <taxon>Liparis</taxon>
    </lineage>
</organism>
<protein>
    <submittedName>
        <fullName evidence="1">Uncharacterized protein</fullName>
    </submittedName>
</protein>
<dbReference type="Proteomes" id="UP000314294">
    <property type="component" value="Unassembled WGS sequence"/>
</dbReference>
<accession>A0A4Z2GJX0</accession>
<evidence type="ECO:0000313" key="2">
    <source>
        <dbReference type="Proteomes" id="UP000314294"/>
    </source>
</evidence>
<comment type="caution">
    <text evidence="1">The sequence shown here is derived from an EMBL/GenBank/DDBJ whole genome shotgun (WGS) entry which is preliminary data.</text>
</comment>
<dbReference type="EMBL" id="SRLO01000513">
    <property type="protein sequence ID" value="TNN53555.1"/>
    <property type="molecule type" value="Genomic_DNA"/>
</dbReference>
<proteinExistence type="predicted"/>
<sequence>MKEMITVFTETRHRDKPRPLRSFSTLMLSFQLKLKGPASSPGSSNQLLQSCPCFFIGLQ</sequence>
<reference evidence="1 2" key="1">
    <citation type="submission" date="2019-03" db="EMBL/GenBank/DDBJ databases">
        <title>First draft genome of Liparis tanakae, snailfish: a comprehensive survey of snailfish specific genes.</title>
        <authorList>
            <person name="Kim W."/>
            <person name="Song I."/>
            <person name="Jeong J.-H."/>
            <person name="Kim D."/>
            <person name="Kim S."/>
            <person name="Ryu S."/>
            <person name="Song J.Y."/>
            <person name="Lee S.K."/>
        </authorList>
    </citation>
    <scope>NUCLEOTIDE SEQUENCE [LARGE SCALE GENOMIC DNA]</scope>
    <source>
        <tissue evidence="1">Muscle</tissue>
    </source>
</reference>
<keyword evidence="2" id="KW-1185">Reference proteome</keyword>